<dbReference type="AlphaFoldDB" id="A0A6G0WX06"/>
<proteinExistence type="predicted"/>
<dbReference type="InterPro" id="IPR025398">
    <property type="entry name" value="DUF4371"/>
</dbReference>
<gene>
    <name evidence="2" type="ORF">FWK35_00030869</name>
</gene>
<dbReference type="EMBL" id="VUJU01008345">
    <property type="protein sequence ID" value="KAF0732013.1"/>
    <property type="molecule type" value="Genomic_DNA"/>
</dbReference>
<dbReference type="SUPFAM" id="SSF53098">
    <property type="entry name" value="Ribonuclease H-like"/>
    <property type="match status" value="1"/>
</dbReference>
<evidence type="ECO:0000313" key="3">
    <source>
        <dbReference type="Proteomes" id="UP000478052"/>
    </source>
</evidence>
<dbReference type="Proteomes" id="UP000478052">
    <property type="component" value="Unassembled WGS sequence"/>
</dbReference>
<dbReference type="Pfam" id="PF14291">
    <property type="entry name" value="DUF4371"/>
    <property type="match status" value="1"/>
</dbReference>
<dbReference type="GO" id="GO:0046983">
    <property type="term" value="F:protein dimerization activity"/>
    <property type="evidence" value="ECO:0007669"/>
    <property type="project" value="InterPro"/>
</dbReference>
<reference evidence="2 3" key="1">
    <citation type="submission" date="2019-08" db="EMBL/GenBank/DDBJ databases">
        <title>Whole genome of Aphis craccivora.</title>
        <authorList>
            <person name="Voronova N.V."/>
            <person name="Shulinski R.S."/>
            <person name="Bandarenka Y.V."/>
            <person name="Zhorov D.G."/>
            <person name="Warner D."/>
        </authorList>
    </citation>
    <scope>NUCLEOTIDE SEQUENCE [LARGE SCALE GENOMIC DNA]</scope>
    <source>
        <strain evidence="2">180601</strain>
        <tissue evidence="2">Whole Body</tissue>
    </source>
</reference>
<accession>A0A6G0WX06</accession>
<feature type="domain" description="TTF-type" evidence="1">
    <location>
        <begin position="162"/>
        <end position="250"/>
    </location>
</feature>
<dbReference type="PANTHER" id="PTHR45749:SF21">
    <property type="entry name" value="DUF4371 DOMAIN-CONTAINING PROTEIN"/>
    <property type="match status" value="1"/>
</dbReference>
<protein>
    <submittedName>
        <fullName evidence="2">Zinc finger MYM-type protein 1-like</fullName>
    </submittedName>
</protein>
<dbReference type="InterPro" id="IPR012337">
    <property type="entry name" value="RNaseH-like_sf"/>
</dbReference>
<dbReference type="OrthoDB" id="6605172at2759"/>
<dbReference type="Pfam" id="PF05699">
    <property type="entry name" value="Dimer_Tnp_hAT"/>
    <property type="match status" value="1"/>
</dbReference>
<evidence type="ECO:0000313" key="2">
    <source>
        <dbReference type="EMBL" id="KAF0732013.1"/>
    </source>
</evidence>
<dbReference type="InterPro" id="IPR006580">
    <property type="entry name" value="Znf_TTF"/>
</dbReference>
<keyword evidence="3" id="KW-1185">Reference proteome</keyword>
<dbReference type="SMART" id="SM00597">
    <property type="entry name" value="ZnF_TTF"/>
    <property type="match status" value="1"/>
</dbReference>
<sequence length="845" mass="96551">MKLLASVGKKCTKMYDFFKVKNETYSSSNKELTESTETSAEVAEHSLKTDQATVENDNLSLTNYFVKQLETESTVGELFIHTSAEITEHSLKSDQVTVENDNLSLINSFVKQLETESTGQTSNINDPIHSLPTNRLELKERILKGPYRPVLSLFPRTKQGQYFRSFQECWYKEFKWLEYSIVADAVFCFPCRCFSGNEGNSSQLENVFSKIGFKNWYRAIDRFKKHQQSKAHINSAKSLSEFLNSKSIDEIIDSNVKLVMQKREIEQSNNRKIMERLINITICLAKGGRPFRGHNEKNDSHQQGLFRELVNLLVKYDDVLKNHINFGAKNAQYISNRIQNDIIFSIHKVLLKKIQSNLQNSYVSIIADETSDIGHEEQLSIVIRYFDPATNRPVESFITLKKMISVTANSIFQTINDVVTIELGLQWASVLSVCFDGASTMAGNIGGVQAKCKEKNSNILYVHCYAHCLNLSLIDSICASSTSKGEVKKDRTVFNFLGTVQFVYSFIEGSPMRHAVFEKISKENGGSVQTLKSCSTTRWACRAEAVSAIKNNYLVLLRTLKEIISNCSVPEMRAKGQGLLYQLKSFNFIFCLNMMHPILQIVLKVSSFLQTPNLELLTAIESIKSLKVKNVQRIKYRNSSSEKKNIPRKLDDNKTQHLFETKYDELRVLVFYYTLDTLCQGLDSRFKQDTLDLIHCVGMLTNLSTEIETTSYELLSKYFGILTEELRAEVKILGAIKTNTPKGTNSVSVFNWLDWLSQYDRASIFKQFFCCLKMFTIIPVTSCTCERTFSKLTIVKNKLRNTIGQERLNALLFLFVEQELTNNVNVNSVIDEFKHSFPIKRRLVL</sequence>
<organism evidence="2 3">
    <name type="scientific">Aphis craccivora</name>
    <name type="common">Cowpea aphid</name>
    <dbReference type="NCBI Taxonomy" id="307492"/>
    <lineage>
        <taxon>Eukaryota</taxon>
        <taxon>Metazoa</taxon>
        <taxon>Ecdysozoa</taxon>
        <taxon>Arthropoda</taxon>
        <taxon>Hexapoda</taxon>
        <taxon>Insecta</taxon>
        <taxon>Pterygota</taxon>
        <taxon>Neoptera</taxon>
        <taxon>Paraneoptera</taxon>
        <taxon>Hemiptera</taxon>
        <taxon>Sternorrhyncha</taxon>
        <taxon>Aphidomorpha</taxon>
        <taxon>Aphidoidea</taxon>
        <taxon>Aphididae</taxon>
        <taxon>Aphidini</taxon>
        <taxon>Aphis</taxon>
        <taxon>Aphis</taxon>
    </lineage>
</organism>
<dbReference type="PANTHER" id="PTHR45749">
    <property type="match status" value="1"/>
</dbReference>
<dbReference type="InterPro" id="IPR008906">
    <property type="entry name" value="HATC_C_dom"/>
</dbReference>
<comment type="caution">
    <text evidence="2">The sequence shown here is derived from an EMBL/GenBank/DDBJ whole genome shotgun (WGS) entry which is preliminary data.</text>
</comment>
<name>A0A6G0WX06_APHCR</name>
<evidence type="ECO:0000259" key="1">
    <source>
        <dbReference type="SMART" id="SM00597"/>
    </source>
</evidence>